<dbReference type="InterPro" id="IPR027417">
    <property type="entry name" value="P-loop_NTPase"/>
</dbReference>
<dbReference type="PROSITE" id="PS00211">
    <property type="entry name" value="ABC_TRANSPORTER_1"/>
    <property type="match status" value="1"/>
</dbReference>
<dbReference type="Gene3D" id="3.40.50.300">
    <property type="entry name" value="P-loop containing nucleotide triphosphate hydrolases"/>
    <property type="match status" value="1"/>
</dbReference>
<protein>
    <submittedName>
        <fullName evidence="14">ATP-binding cassette domain-containing protein</fullName>
    </submittedName>
</protein>
<reference evidence="14 15" key="1">
    <citation type="journal article" date="2019" name="Nat. Med.">
        <title>A library of human gut bacterial isolates paired with longitudinal multiomics data enables mechanistic microbiome research.</title>
        <authorList>
            <person name="Poyet M."/>
            <person name="Groussin M."/>
            <person name="Gibbons S.M."/>
            <person name="Avila-Pacheco J."/>
            <person name="Jiang X."/>
            <person name="Kearney S.M."/>
            <person name="Perrotta A.R."/>
            <person name="Berdy B."/>
            <person name="Zhao S."/>
            <person name="Lieberman T.D."/>
            <person name="Swanson P.K."/>
            <person name="Smith M."/>
            <person name="Roesemann S."/>
            <person name="Alexander J.E."/>
            <person name="Rich S.A."/>
            <person name="Livny J."/>
            <person name="Vlamakis H."/>
            <person name="Clish C."/>
            <person name="Bullock K."/>
            <person name="Deik A."/>
            <person name="Scott J."/>
            <person name="Pierce K.A."/>
            <person name="Xavier R.J."/>
            <person name="Alm E.J."/>
        </authorList>
    </citation>
    <scope>NUCLEOTIDE SEQUENCE [LARGE SCALE GENOMIC DNA]</scope>
    <source>
        <strain evidence="14 15">BIOML-A20</strain>
    </source>
</reference>
<feature type="transmembrane region" description="Helical" evidence="11">
    <location>
        <begin position="129"/>
        <end position="147"/>
    </location>
</feature>
<dbReference type="InterPro" id="IPR003439">
    <property type="entry name" value="ABC_transporter-like_ATP-bd"/>
</dbReference>
<name>A0A6N9JK48_9ACTN</name>
<dbReference type="FunFam" id="3.40.50.300:FF:000221">
    <property type="entry name" value="Multidrug ABC transporter ATP-binding protein"/>
    <property type="match status" value="1"/>
</dbReference>
<evidence type="ECO:0000256" key="7">
    <source>
        <dbReference type="ARBA" id="ARBA00022989"/>
    </source>
</evidence>
<evidence type="ECO:0000313" key="15">
    <source>
        <dbReference type="Proteomes" id="UP000469380"/>
    </source>
</evidence>
<dbReference type="SUPFAM" id="SSF52540">
    <property type="entry name" value="P-loop containing nucleoside triphosphate hydrolases"/>
    <property type="match status" value="1"/>
</dbReference>
<keyword evidence="2" id="KW-0813">Transport</keyword>
<dbReference type="InterPro" id="IPR003593">
    <property type="entry name" value="AAA+_ATPase"/>
</dbReference>
<evidence type="ECO:0000256" key="8">
    <source>
        <dbReference type="ARBA" id="ARBA00023136"/>
    </source>
</evidence>
<dbReference type="SMART" id="SM00382">
    <property type="entry name" value="AAA"/>
    <property type="match status" value="1"/>
</dbReference>
<comment type="similarity">
    <text evidence="9">Belongs to the ABC transporter superfamily. Siderophore-Fe(3+) uptake transporter (SIUT) (TC 3.A.1.21) family.</text>
</comment>
<feature type="domain" description="ABC transporter" evidence="12">
    <location>
        <begin position="330"/>
        <end position="566"/>
    </location>
</feature>
<comment type="subcellular location">
    <subcellularLocation>
        <location evidence="1">Cell inner membrane</location>
        <topology evidence="1">Multi-pass membrane protein</topology>
    </subcellularLocation>
</comment>
<dbReference type="Proteomes" id="UP000469380">
    <property type="component" value="Unassembled WGS sequence"/>
</dbReference>
<comment type="caution">
    <text evidence="14">The sequence shown here is derived from an EMBL/GenBank/DDBJ whole genome shotgun (WGS) entry which is preliminary data.</text>
</comment>
<dbReference type="EMBL" id="WWSR01000012">
    <property type="protein sequence ID" value="MZJ39799.1"/>
    <property type="molecule type" value="Genomic_DNA"/>
</dbReference>
<dbReference type="Gene3D" id="1.20.1560.10">
    <property type="entry name" value="ABC transporter type 1, transmembrane domain"/>
    <property type="match status" value="1"/>
</dbReference>
<dbReference type="GO" id="GO:0015421">
    <property type="term" value="F:ABC-type oligopeptide transporter activity"/>
    <property type="evidence" value="ECO:0007669"/>
    <property type="project" value="TreeGrafter"/>
</dbReference>
<accession>A0A6N9JK48</accession>
<dbReference type="PANTHER" id="PTHR43394">
    <property type="entry name" value="ATP-DEPENDENT PERMEASE MDL1, MITOCHONDRIAL"/>
    <property type="match status" value="1"/>
</dbReference>
<dbReference type="InterPro" id="IPR017871">
    <property type="entry name" value="ABC_transporter-like_CS"/>
</dbReference>
<evidence type="ECO:0000313" key="14">
    <source>
        <dbReference type="EMBL" id="MZJ39799.1"/>
    </source>
</evidence>
<dbReference type="InterPro" id="IPR011527">
    <property type="entry name" value="ABC1_TM_dom"/>
</dbReference>
<feature type="transmembrane region" description="Helical" evidence="11">
    <location>
        <begin position="52"/>
        <end position="76"/>
    </location>
</feature>
<evidence type="ECO:0000256" key="3">
    <source>
        <dbReference type="ARBA" id="ARBA00022475"/>
    </source>
</evidence>
<proteinExistence type="inferred from homology"/>
<dbReference type="AlphaFoldDB" id="A0A6N9JK48"/>
<evidence type="ECO:0000256" key="11">
    <source>
        <dbReference type="SAM" id="Phobius"/>
    </source>
</evidence>
<keyword evidence="4 11" id="KW-0812">Transmembrane</keyword>
<dbReference type="GO" id="GO:0005886">
    <property type="term" value="C:plasma membrane"/>
    <property type="evidence" value="ECO:0007669"/>
    <property type="project" value="UniProtKB-SubCell"/>
</dbReference>
<dbReference type="InterPro" id="IPR039421">
    <property type="entry name" value="Type_1_exporter"/>
</dbReference>
<dbReference type="PANTHER" id="PTHR43394:SF1">
    <property type="entry name" value="ATP-BINDING CASSETTE SUB-FAMILY B MEMBER 10, MITOCHONDRIAL"/>
    <property type="match status" value="1"/>
</dbReference>
<keyword evidence="5" id="KW-0547">Nucleotide-binding</keyword>
<dbReference type="CDD" id="cd18548">
    <property type="entry name" value="ABC_6TM_Tm287_like"/>
    <property type="match status" value="1"/>
</dbReference>
<evidence type="ECO:0000256" key="2">
    <source>
        <dbReference type="ARBA" id="ARBA00022448"/>
    </source>
</evidence>
<feature type="transmembrane region" description="Helical" evidence="11">
    <location>
        <begin position="232"/>
        <end position="254"/>
    </location>
</feature>
<dbReference type="GO" id="GO:0005524">
    <property type="term" value="F:ATP binding"/>
    <property type="evidence" value="ECO:0007669"/>
    <property type="project" value="UniProtKB-KW"/>
</dbReference>
<keyword evidence="3" id="KW-1003">Cell membrane</keyword>
<evidence type="ECO:0000256" key="6">
    <source>
        <dbReference type="ARBA" id="ARBA00022840"/>
    </source>
</evidence>
<sequence>MGSIRDYMKVTIATPLLVLGEVICQMMIPFITADMIDAIKDGTAVTEMLPTAGLLVLIALTSLAFGAAAGITCSHASCGFAKNLRRDLFYKIQTFSFANIDEFSSSSLVTRLTTDINNVQQAFMMLIRIAVRSPLVLVFAFTMAYAMGGSVAMVYLVIIPLLGFGLFFIIYKVRPIFTRVFRKYDALNESVEENVTGMRVVKSYVRQDYEKEKFATAARDVQMDFTRAEKLLAFNNPMMNICVNGAFVVIIYLGSKLIITSQGTLFDVGQLSSIFTYGFQILMSLMQLSMIFVMVTMADESAHRITEVLAAEPTIANPTEPVHEVADGSIDFDHVSFKYSEHARRQALDDIDLHIKSGETIGIIGGTGSAKSTLVNLIARLYDVTEGTVRVGGVDVRDYDLDALRHQVAMVLQKNVLFSGTIAENLRWGDPNATDEEVREAAHLACADEFVDGFPKGYDTWIEQGGSNVSGGQKQRLCIARALLRRPKILILDDSTSAVDTKTDAKIREGLASYLPNTTKLIIAQRISSVQDADRIIVMEGGRIKDIGNHDELLKTSEIYRETFTSQNKMSAEGEDAGETAAADTEASAPQAQTQEGGEAHE</sequence>
<dbReference type="PROSITE" id="PS50893">
    <property type="entry name" value="ABC_TRANSPORTER_2"/>
    <property type="match status" value="1"/>
</dbReference>
<keyword evidence="7 11" id="KW-1133">Transmembrane helix</keyword>
<evidence type="ECO:0000256" key="1">
    <source>
        <dbReference type="ARBA" id="ARBA00004429"/>
    </source>
</evidence>
<dbReference type="SUPFAM" id="SSF90123">
    <property type="entry name" value="ABC transporter transmembrane region"/>
    <property type="match status" value="1"/>
</dbReference>
<feature type="transmembrane region" description="Helical" evidence="11">
    <location>
        <begin position="153"/>
        <end position="173"/>
    </location>
</feature>
<dbReference type="Pfam" id="PF00664">
    <property type="entry name" value="ABC_membrane"/>
    <property type="match status" value="1"/>
</dbReference>
<organism evidence="14 15">
    <name type="scientific">Collinsella aerofaciens</name>
    <dbReference type="NCBI Taxonomy" id="74426"/>
    <lineage>
        <taxon>Bacteria</taxon>
        <taxon>Bacillati</taxon>
        <taxon>Actinomycetota</taxon>
        <taxon>Coriobacteriia</taxon>
        <taxon>Coriobacteriales</taxon>
        <taxon>Coriobacteriaceae</taxon>
        <taxon>Collinsella</taxon>
    </lineage>
</organism>
<evidence type="ECO:0000256" key="10">
    <source>
        <dbReference type="SAM" id="MobiDB-lite"/>
    </source>
</evidence>
<evidence type="ECO:0000256" key="9">
    <source>
        <dbReference type="ARBA" id="ARBA00023455"/>
    </source>
</evidence>
<feature type="compositionally biased region" description="Low complexity" evidence="10">
    <location>
        <begin position="579"/>
        <end position="589"/>
    </location>
</feature>
<evidence type="ECO:0000256" key="5">
    <source>
        <dbReference type="ARBA" id="ARBA00022741"/>
    </source>
</evidence>
<dbReference type="GO" id="GO:0016887">
    <property type="term" value="F:ATP hydrolysis activity"/>
    <property type="evidence" value="ECO:0007669"/>
    <property type="project" value="InterPro"/>
</dbReference>
<gene>
    <name evidence="14" type="ORF">GT464_07555</name>
</gene>
<dbReference type="PROSITE" id="PS50929">
    <property type="entry name" value="ABC_TM1F"/>
    <property type="match status" value="1"/>
</dbReference>
<dbReference type="InterPro" id="IPR036640">
    <property type="entry name" value="ABC1_TM_sf"/>
</dbReference>
<feature type="domain" description="ABC transmembrane type-1" evidence="13">
    <location>
        <begin position="16"/>
        <end position="297"/>
    </location>
</feature>
<keyword evidence="8 11" id="KW-0472">Membrane</keyword>
<keyword evidence="6 14" id="KW-0067">ATP-binding</keyword>
<feature type="transmembrane region" description="Helical" evidence="11">
    <location>
        <begin position="12"/>
        <end position="32"/>
    </location>
</feature>
<feature type="region of interest" description="Disordered" evidence="10">
    <location>
        <begin position="565"/>
        <end position="602"/>
    </location>
</feature>
<feature type="transmembrane region" description="Helical" evidence="11">
    <location>
        <begin position="274"/>
        <end position="295"/>
    </location>
</feature>
<evidence type="ECO:0000256" key="4">
    <source>
        <dbReference type="ARBA" id="ARBA00022692"/>
    </source>
</evidence>
<evidence type="ECO:0000259" key="13">
    <source>
        <dbReference type="PROSITE" id="PS50929"/>
    </source>
</evidence>
<evidence type="ECO:0000259" key="12">
    <source>
        <dbReference type="PROSITE" id="PS50893"/>
    </source>
</evidence>
<dbReference type="Pfam" id="PF00005">
    <property type="entry name" value="ABC_tran"/>
    <property type="match status" value="1"/>
</dbReference>